<keyword evidence="2" id="KW-0547">Nucleotide-binding</keyword>
<keyword evidence="3 5" id="KW-0067">ATP-binding</keyword>
<dbReference type="InterPro" id="IPR003593">
    <property type="entry name" value="AAA+_ATPase"/>
</dbReference>
<evidence type="ECO:0000256" key="3">
    <source>
        <dbReference type="ARBA" id="ARBA00022840"/>
    </source>
</evidence>
<dbReference type="Proteomes" id="UP001597267">
    <property type="component" value="Unassembled WGS sequence"/>
</dbReference>
<name>A0ABW4J529_9LACO</name>
<dbReference type="PANTHER" id="PTHR24220:SF674">
    <property type="entry name" value="BACITRACIN EXPORT ATP-BINDING PROTEIN BCEA"/>
    <property type="match status" value="1"/>
</dbReference>
<gene>
    <name evidence="5" type="ORF">ACFQ5M_05155</name>
</gene>
<keyword evidence="1" id="KW-0813">Transport</keyword>
<feature type="domain" description="ABC transporter" evidence="4">
    <location>
        <begin position="5"/>
        <end position="245"/>
    </location>
</feature>
<protein>
    <submittedName>
        <fullName evidence="5">ABC transporter ATP-binding protein</fullName>
    </submittedName>
</protein>
<evidence type="ECO:0000256" key="1">
    <source>
        <dbReference type="ARBA" id="ARBA00022448"/>
    </source>
</evidence>
<dbReference type="PROSITE" id="PS50893">
    <property type="entry name" value="ABC_TRANSPORTER_2"/>
    <property type="match status" value="1"/>
</dbReference>
<sequence length="249" mass="27306">MAPLLKVEHITKDYPAGTAAICHALKNINFEIQPGEFIGVMGASGAGKTTLLNLLATLDQPTNGQIFFNQQALTTLKGRSLAQFRAQQISFIFQDFKLLDRLTVAENIALPLRLQAFTNQQITVAVAKIACQLGLTSLLKIMPTALSNGQQQQVAIARALVHQPALLFGDEPTGALDSGSARALLETLVTLNQKTQISILLTTHDPLAASYCQRIFYLKDGRIIQQLTRQHRTRAEFYQAIVQLLAQVE</sequence>
<dbReference type="InterPro" id="IPR015854">
    <property type="entry name" value="ABC_transpr_LolD-like"/>
</dbReference>
<evidence type="ECO:0000259" key="4">
    <source>
        <dbReference type="PROSITE" id="PS50893"/>
    </source>
</evidence>
<evidence type="ECO:0000313" key="6">
    <source>
        <dbReference type="Proteomes" id="UP001597267"/>
    </source>
</evidence>
<comment type="caution">
    <text evidence="5">The sequence shown here is derived from an EMBL/GenBank/DDBJ whole genome shotgun (WGS) entry which is preliminary data.</text>
</comment>
<dbReference type="SMART" id="SM00382">
    <property type="entry name" value="AAA"/>
    <property type="match status" value="1"/>
</dbReference>
<dbReference type="PANTHER" id="PTHR24220">
    <property type="entry name" value="IMPORT ATP-BINDING PROTEIN"/>
    <property type="match status" value="1"/>
</dbReference>
<dbReference type="InterPro" id="IPR017911">
    <property type="entry name" value="MacB-like_ATP-bd"/>
</dbReference>
<dbReference type="Pfam" id="PF00005">
    <property type="entry name" value="ABC_tran"/>
    <property type="match status" value="1"/>
</dbReference>
<accession>A0ABW4J529</accession>
<dbReference type="CDD" id="cd03255">
    <property type="entry name" value="ABC_MJ0796_LolCDE_FtsE"/>
    <property type="match status" value="1"/>
</dbReference>
<organism evidence="5 6">
    <name type="scientific">Agrilactobacillus yilanensis</name>
    <dbReference type="NCBI Taxonomy" id="2485997"/>
    <lineage>
        <taxon>Bacteria</taxon>
        <taxon>Bacillati</taxon>
        <taxon>Bacillota</taxon>
        <taxon>Bacilli</taxon>
        <taxon>Lactobacillales</taxon>
        <taxon>Lactobacillaceae</taxon>
        <taxon>Agrilactobacillus</taxon>
    </lineage>
</organism>
<dbReference type="EMBL" id="JBHTOP010000011">
    <property type="protein sequence ID" value="MFD1671476.1"/>
    <property type="molecule type" value="Genomic_DNA"/>
</dbReference>
<dbReference type="Gene3D" id="3.40.50.300">
    <property type="entry name" value="P-loop containing nucleotide triphosphate hydrolases"/>
    <property type="match status" value="1"/>
</dbReference>
<proteinExistence type="predicted"/>
<reference evidence="6" key="1">
    <citation type="journal article" date="2019" name="Int. J. Syst. Evol. Microbiol.">
        <title>The Global Catalogue of Microorganisms (GCM) 10K type strain sequencing project: providing services to taxonomists for standard genome sequencing and annotation.</title>
        <authorList>
            <consortium name="The Broad Institute Genomics Platform"/>
            <consortium name="The Broad Institute Genome Sequencing Center for Infectious Disease"/>
            <person name="Wu L."/>
            <person name="Ma J."/>
        </authorList>
    </citation>
    <scope>NUCLEOTIDE SEQUENCE [LARGE SCALE GENOMIC DNA]</scope>
    <source>
        <strain evidence="6">CCM 8896</strain>
    </source>
</reference>
<keyword evidence="6" id="KW-1185">Reference proteome</keyword>
<dbReference type="InterPro" id="IPR003439">
    <property type="entry name" value="ABC_transporter-like_ATP-bd"/>
</dbReference>
<evidence type="ECO:0000313" key="5">
    <source>
        <dbReference type="EMBL" id="MFD1671476.1"/>
    </source>
</evidence>
<dbReference type="SUPFAM" id="SSF52540">
    <property type="entry name" value="P-loop containing nucleoside triphosphate hydrolases"/>
    <property type="match status" value="1"/>
</dbReference>
<evidence type="ECO:0000256" key="2">
    <source>
        <dbReference type="ARBA" id="ARBA00022741"/>
    </source>
</evidence>
<dbReference type="RefSeq" id="WP_125715708.1">
    <property type="nucleotide sequence ID" value="NZ_JBHTOP010000011.1"/>
</dbReference>
<dbReference type="InterPro" id="IPR027417">
    <property type="entry name" value="P-loop_NTPase"/>
</dbReference>
<dbReference type="GO" id="GO:0005524">
    <property type="term" value="F:ATP binding"/>
    <property type="evidence" value="ECO:0007669"/>
    <property type="project" value="UniProtKB-KW"/>
</dbReference>